<dbReference type="Proteomes" id="UP000321363">
    <property type="component" value="Unassembled WGS sequence"/>
</dbReference>
<dbReference type="Pfam" id="PF13921">
    <property type="entry name" value="Myb_DNA-bind_6"/>
    <property type="match status" value="1"/>
</dbReference>
<dbReference type="InterPro" id="IPR001005">
    <property type="entry name" value="SANT/Myb"/>
</dbReference>
<protein>
    <submittedName>
        <fullName evidence="3">RsfA family transcriptional regulator</fullName>
    </submittedName>
</protein>
<dbReference type="PANTHER" id="PTHR41302">
    <property type="entry name" value="PRESPORE-SPECIFIC TRANSCRIPTIONAL REGULATOR RSFA-RELATED"/>
    <property type="match status" value="1"/>
</dbReference>
<gene>
    <name evidence="3" type="ORF">FS935_13370</name>
</gene>
<dbReference type="SUPFAM" id="SSF46689">
    <property type="entry name" value="Homeodomain-like"/>
    <property type="match status" value="1"/>
</dbReference>
<feature type="domain" description="Myb-like" evidence="2">
    <location>
        <begin position="1"/>
        <end position="56"/>
    </location>
</feature>
<evidence type="ECO:0000256" key="1">
    <source>
        <dbReference type="SAM" id="Coils"/>
    </source>
</evidence>
<evidence type="ECO:0000313" key="3">
    <source>
        <dbReference type="EMBL" id="TXC90053.1"/>
    </source>
</evidence>
<dbReference type="AlphaFoldDB" id="A0A5C6W2V6"/>
<dbReference type="EMBL" id="VOQF01000007">
    <property type="protein sequence ID" value="TXC90053.1"/>
    <property type="molecule type" value="Genomic_DNA"/>
</dbReference>
<evidence type="ECO:0000259" key="2">
    <source>
        <dbReference type="PROSITE" id="PS50090"/>
    </source>
</evidence>
<evidence type="ECO:0000313" key="4">
    <source>
        <dbReference type="Proteomes" id="UP000321363"/>
    </source>
</evidence>
<name>A0A5C6W2V6_9BACI</name>
<keyword evidence="1" id="KW-0175">Coiled coil</keyword>
<reference evidence="3 4" key="1">
    <citation type="journal article" date="2005" name="Int. J. Syst. Evol. Microbiol.">
        <title>Bacillus litoralis sp. nov., isolated from a tidal flat of the Yellow Sea in Korea.</title>
        <authorList>
            <person name="Yoon J.H."/>
            <person name="Oh T.K."/>
        </authorList>
    </citation>
    <scope>NUCLEOTIDE SEQUENCE [LARGE SCALE GENOMIC DNA]</scope>
    <source>
        <strain evidence="3 4">SW-211</strain>
    </source>
</reference>
<keyword evidence="4" id="KW-1185">Reference proteome</keyword>
<organism evidence="3 4">
    <name type="scientific">Metabacillus litoralis</name>
    <dbReference type="NCBI Taxonomy" id="152268"/>
    <lineage>
        <taxon>Bacteria</taxon>
        <taxon>Bacillati</taxon>
        <taxon>Bacillota</taxon>
        <taxon>Bacilli</taxon>
        <taxon>Bacillales</taxon>
        <taxon>Bacillaceae</taxon>
        <taxon>Metabacillus</taxon>
    </lineage>
</organism>
<dbReference type="NCBIfam" id="TIGR02894">
    <property type="entry name" value="DNA_bind_RsfA"/>
    <property type="match status" value="1"/>
</dbReference>
<sequence length="192" mass="22590">MKVRQDAWSSEDDLLLAQTVLQHIQKGSTQVAAFDEVGDHLNRTSAACGYRWNAEVRKHYKKEVEHAKKLRKNIHQEKDNILTQQKLSHNLALSNDALTSNSDQDFRDITLSDCINFLSHEQTKNDHDIKNEQEQLKIENEQLRKKHSELEAKYEQLLQKKQHIEHDYKLLMSMISQAQKMSDDTFPKKYYN</sequence>
<dbReference type="InterPro" id="IPR009057">
    <property type="entry name" value="Homeodomain-like_sf"/>
</dbReference>
<feature type="coiled-coil region" evidence="1">
    <location>
        <begin position="126"/>
        <end position="167"/>
    </location>
</feature>
<dbReference type="PANTHER" id="PTHR41302:SF2">
    <property type="entry name" value="PRESPORE SPECIFIC TRANSCRIPTIONAL ACTIVATOR RSFA"/>
    <property type="match status" value="1"/>
</dbReference>
<dbReference type="PROSITE" id="PS50090">
    <property type="entry name" value="MYB_LIKE"/>
    <property type="match status" value="1"/>
</dbReference>
<comment type="caution">
    <text evidence="3">The sequence shown here is derived from an EMBL/GenBank/DDBJ whole genome shotgun (WGS) entry which is preliminary data.</text>
</comment>
<dbReference type="OrthoDB" id="2845592at2"/>
<dbReference type="InterPro" id="IPR014243">
    <property type="entry name" value="RsfA-like"/>
</dbReference>
<proteinExistence type="predicted"/>
<accession>A0A5C6W2V6</accession>